<gene>
    <name evidence="1" type="ORF">LGLO00237_LOCUS29160</name>
</gene>
<organism evidence="1">
    <name type="scientific">Lotharella globosa</name>
    <dbReference type="NCBI Taxonomy" id="91324"/>
    <lineage>
        <taxon>Eukaryota</taxon>
        <taxon>Sar</taxon>
        <taxon>Rhizaria</taxon>
        <taxon>Cercozoa</taxon>
        <taxon>Chlorarachniophyceae</taxon>
        <taxon>Lotharella</taxon>
    </lineage>
</organism>
<dbReference type="AlphaFoldDB" id="A0A7S3ZAQ7"/>
<dbReference type="SUPFAM" id="SSF53300">
    <property type="entry name" value="vWA-like"/>
    <property type="match status" value="1"/>
</dbReference>
<reference evidence="1" key="1">
    <citation type="submission" date="2021-01" db="EMBL/GenBank/DDBJ databases">
        <authorList>
            <person name="Corre E."/>
            <person name="Pelletier E."/>
            <person name="Niang G."/>
            <person name="Scheremetjew M."/>
            <person name="Finn R."/>
            <person name="Kale V."/>
            <person name="Holt S."/>
            <person name="Cochrane G."/>
            <person name="Meng A."/>
            <person name="Brown T."/>
            <person name="Cohen L."/>
        </authorList>
    </citation>
    <scope>NUCLEOTIDE SEQUENCE</scope>
    <source>
        <strain evidence="1">CCCM811</strain>
    </source>
</reference>
<protein>
    <submittedName>
        <fullName evidence="1">Uncharacterized protein</fullName>
    </submittedName>
</protein>
<dbReference type="InterPro" id="IPR036465">
    <property type="entry name" value="vWFA_dom_sf"/>
</dbReference>
<sequence length="307" mass="33861">MDDETTDATIFCIDTSADALRLSALCNGCEDTDAKDQKTTLDWMLATVRILATVKWQLNPSSVFGVLACGSDARWVLRPTTYGSIRQFTSKVENAVEVEAKQVGKKLGDFNAMLMLTKIHGLVTDRKTVRVVILWCRDAGFQLTTEKLTQNMADSKNETTIRRAIGILKHENYGVDGILFHTSDGDKARRILDTLVGVDGRMQNGRFYTVMDSKPGSCSEHLMANIGRLSEPRLGSRSVDLSSFRKKTCELSMSGCYTSATLYSTSKEFMLGDNADKEISFGSTLITRCCGNNKDDDGKENENGPAE</sequence>
<proteinExistence type="predicted"/>
<name>A0A7S3ZAQ7_9EUKA</name>
<evidence type="ECO:0000313" key="1">
    <source>
        <dbReference type="EMBL" id="CAE0677379.1"/>
    </source>
</evidence>
<dbReference type="EMBL" id="HBIV01041349">
    <property type="protein sequence ID" value="CAE0677379.1"/>
    <property type="molecule type" value="Transcribed_RNA"/>
</dbReference>
<accession>A0A7S3ZAQ7</accession>